<keyword evidence="5" id="KW-1003">Cell membrane</keyword>
<dbReference type="GO" id="GO:0043190">
    <property type="term" value="C:ATP-binding cassette (ABC) transporter complex"/>
    <property type="evidence" value="ECO:0007669"/>
    <property type="project" value="InterPro"/>
</dbReference>
<keyword evidence="2 5" id="KW-0812">Transmembrane</keyword>
<dbReference type="PROSITE" id="PS51012">
    <property type="entry name" value="ABC_TM2"/>
    <property type="match status" value="1"/>
</dbReference>
<dbReference type="InterPro" id="IPR052522">
    <property type="entry name" value="ABC-2_transport_permease"/>
</dbReference>
<feature type="transmembrane region" description="Helical" evidence="5">
    <location>
        <begin position="266"/>
        <end position="288"/>
    </location>
</feature>
<feature type="transmembrane region" description="Helical" evidence="5">
    <location>
        <begin position="93"/>
        <end position="112"/>
    </location>
</feature>
<feature type="transmembrane region" description="Helical" evidence="5">
    <location>
        <begin position="153"/>
        <end position="173"/>
    </location>
</feature>
<comment type="subcellular location">
    <subcellularLocation>
        <location evidence="5">Cell inner membrane</location>
        <topology evidence="5">Multi-pass membrane protein</topology>
    </subcellularLocation>
    <subcellularLocation>
        <location evidence="1">Membrane</location>
        <topology evidence="1">Multi-pass membrane protein</topology>
    </subcellularLocation>
</comment>
<dbReference type="InterPro" id="IPR013525">
    <property type="entry name" value="ABC2_TM"/>
</dbReference>
<feature type="transmembrane region" description="Helical" evidence="5">
    <location>
        <begin position="179"/>
        <end position="203"/>
    </location>
</feature>
<evidence type="ECO:0000256" key="1">
    <source>
        <dbReference type="ARBA" id="ARBA00004141"/>
    </source>
</evidence>
<evidence type="ECO:0000313" key="7">
    <source>
        <dbReference type="EMBL" id="GAD58082.1"/>
    </source>
</evidence>
<evidence type="ECO:0000256" key="5">
    <source>
        <dbReference type="RuleBase" id="RU361157"/>
    </source>
</evidence>
<dbReference type="GO" id="GO:0140359">
    <property type="term" value="F:ABC-type transporter activity"/>
    <property type="evidence" value="ECO:0007669"/>
    <property type="project" value="InterPro"/>
</dbReference>
<reference evidence="8" key="1">
    <citation type="journal article" date="2013" name="Genome Announc.">
        <title>Draft Genome Sequence of the Dimorphic Prosthecate Bacterium Brevundimonas abyssalis TAR-001T.</title>
        <authorList>
            <person name="Tsubouchi T."/>
            <person name="Nishi S."/>
            <person name="Usui K."/>
            <person name="Shimane Y."/>
            <person name="Takaki Y."/>
            <person name="Maruyama T."/>
            <person name="Hatada Y."/>
        </authorList>
    </citation>
    <scope>NUCLEOTIDE SEQUENCE [LARGE SCALE GENOMIC DNA]</scope>
    <source>
        <strain evidence="8">TAR-001</strain>
    </source>
</reference>
<evidence type="ECO:0000259" key="6">
    <source>
        <dbReference type="PROSITE" id="PS51012"/>
    </source>
</evidence>
<feature type="transmembrane region" description="Helical" evidence="5">
    <location>
        <begin position="68"/>
        <end position="87"/>
    </location>
</feature>
<comment type="caution">
    <text evidence="7">The sequence shown here is derived from an EMBL/GenBank/DDBJ whole genome shotgun (WGS) entry which is preliminary data.</text>
</comment>
<evidence type="ECO:0000256" key="3">
    <source>
        <dbReference type="ARBA" id="ARBA00022989"/>
    </source>
</evidence>
<feature type="transmembrane region" description="Helical" evidence="5">
    <location>
        <begin position="210"/>
        <end position="231"/>
    </location>
</feature>
<dbReference type="InterPro" id="IPR047817">
    <property type="entry name" value="ABC2_TM_bact-type"/>
</dbReference>
<evidence type="ECO:0000256" key="2">
    <source>
        <dbReference type="ARBA" id="ARBA00022692"/>
    </source>
</evidence>
<dbReference type="Proteomes" id="UP000016569">
    <property type="component" value="Unassembled WGS sequence"/>
</dbReference>
<accession>A0A8E0KKG3</accession>
<dbReference type="Pfam" id="PF01061">
    <property type="entry name" value="ABC2_membrane"/>
    <property type="match status" value="1"/>
</dbReference>
<name>A0A8E0KKG3_9CAUL</name>
<protein>
    <recommendedName>
        <fullName evidence="5">Transport permease protein</fullName>
    </recommendedName>
</protein>
<dbReference type="PRINTS" id="PR00164">
    <property type="entry name" value="ABC2TRNSPORT"/>
</dbReference>
<keyword evidence="8" id="KW-1185">Reference proteome</keyword>
<dbReference type="AlphaFoldDB" id="A0A8E0KKG3"/>
<keyword evidence="4 5" id="KW-0472">Membrane</keyword>
<gene>
    <name evidence="7" type="ORF">MBEBAB_0332</name>
</gene>
<feature type="domain" description="ABC transmembrane type-2" evidence="6">
    <location>
        <begin position="62"/>
        <end position="291"/>
    </location>
</feature>
<comment type="similarity">
    <text evidence="5">Belongs to the ABC-2 integral membrane protein family.</text>
</comment>
<dbReference type="PANTHER" id="PTHR43332:SF1">
    <property type="entry name" value="TRANSPORT PERMEASE PROTEIN"/>
    <property type="match status" value="1"/>
</dbReference>
<keyword evidence="5" id="KW-0813">Transport</keyword>
<organism evidence="7 8">
    <name type="scientific">Brevundimonas abyssalis TAR-001</name>
    <dbReference type="NCBI Taxonomy" id="1391729"/>
    <lineage>
        <taxon>Bacteria</taxon>
        <taxon>Pseudomonadati</taxon>
        <taxon>Pseudomonadota</taxon>
        <taxon>Alphaproteobacteria</taxon>
        <taxon>Caulobacterales</taxon>
        <taxon>Caulobacteraceae</taxon>
        <taxon>Brevundimonas</taxon>
    </lineage>
</organism>
<proteinExistence type="inferred from homology"/>
<sequence>MFRESGADRRGRLANPGLKAHLAAMTELSHLPATPPSPRAYPGINWIGVQTLYLREVRRFMKVGAQTVAAPVVTTLLYMMVFVVALQGGRPPLLGIAFAEFVAPGLIMMAILNNAFANASSSLIQAKIMGTATDFLTPPLSPLELMIGFSLGAATRGVLVGLVTAICVLPFARLGVANLAAILFFGVVASMLMGMLGVLAGLWSEKFDHLAAVQNFVVMPMTFLSGAFYLVERLPEPFATLSHFNPMFYLIDGFRYGFIGHSEGNLTVGVIASLLITATLAVICYLVFRSGWRLKS</sequence>
<dbReference type="EMBL" id="BATC01000003">
    <property type="protein sequence ID" value="GAD58082.1"/>
    <property type="molecule type" value="Genomic_DNA"/>
</dbReference>
<evidence type="ECO:0000313" key="8">
    <source>
        <dbReference type="Proteomes" id="UP000016569"/>
    </source>
</evidence>
<evidence type="ECO:0000256" key="4">
    <source>
        <dbReference type="ARBA" id="ARBA00023136"/>
    </source>
</evidence>
<keyword evidence="3 5" id="KW-1133">Transmembrane helix</keyword>
<dbReference type="PANTHER" id="PTHR43332">
    <property type="entry name" value="INNER MEMBRANE TRANSPORT PERMEASE YADH-RELATED"/>
    <property type="match status" value="1"/>
</dbReference>
<dbReference type="InterPro" id="IPR000412">
    <property type="entry name" value="ABC_2_transport"/>
</dbReference>